<dbReference type="AlphaFoldDB" id="A0AAW1N5W6"/>
<evidence type="ECO:0000256" key="4">
    <source>
        <dbReference type="PROSITE-ProRule" id="PRU00325"/>
    </source>
</evidence>
<keyword evidence="7" id="KW-1185">Reference proteome</keyword>
<evidence type="ECO:0000256" key="1">
    <source>
        <dbReference type="ARBA" id="ARBA00022723"/>
    </source>
</evidence>
<evidence type="ECO:0000256" key="3">
    <source>
        <dbReference type="ARBA" id="ARBA00022833"/>
    </source>
</evidence>
<dbReference type="InterPro" id="IPR018289">
    <property type="entry name" value="MULE_transposase_dom"/>
</dbReference>
<evidence type="ECO:0000256" key="2">
    <source>
        <dbReference type="ARBA" id="ARBA00022771"/>
    </source>
</evidence>
<dbReference type="InterPro" id="IPR006564">
    <property type="entry name" value="Znf_PMZ"/>
</dbReference>
<organism evidence="6 7">
    <name type="scientific">Saponaria officinalis</name>
    <name type="common">Common soapwort</name>
    <name type="synonym">Lychnis saponaria</name>
    <dbReference type="NCBI Taxonomy" id="3572"/>
    <lineage>
        <taxon>Eukaryota</taxon>
        <taxon>Viridiplantae</taxon>
        <taxon>Streptophyta</taxon>
        <taxon>Embryophyta</taxon>
        <taxon>Tracheophyta</taxon>
        <taxon>Spermatophyta</taxon>
        <taxon>Magnoliopsida</taxon>
        <taxon>eudicotyledons</taxon>
        <taxon>Gunneridae</taxon>
        <taxon>Pentapetalae</taxon>
        <taxon>Caryophyllales</taxon>
        <taxon>Caryophyllaceae</taxon>
        <taxon>Caryophylleae</taxon>
        <taxon>Saponaria</taxon>
    </lineage>
</organism>
<evidence type="ECO:0000313" key="7">
    <source>
        <dbReference type="Proteomes" id="UP001443914"/>
    </source>
</evidence>
<name>A0AAW1N5W6_SAPOF</name>
<dbReference type="Proteomes" id="UP001443914">
    <property type="component" value="Unassembled WGS sequence"/>
</dbReference>
<dbReference type="PANTHER" id="PTHR47718">
    <property type="entry name" value="OS01G0519700 PROTEIN"/>
    <property type="match status" value="1"/>
</dbReference>
<dbReference type="Pfam" id="PF04434">
    <property type="entry name" value="SWIM"/>
    <property type="match status" value="1"/>
</dbReference>
<keyword evidence="2 4" id="KW-0863">Zinc-finger</keyword>
<sequence length="422" mass="49090">MCKEHVNGFENIGASLNNFKNFHRDVKCYINERDGQLFIDRFRNLADTREDFYFDYEVDVDNSLVRAVWADGIARRNYAVFGDAVSFDPTYATNKYSMVFTPFTGVDKHRRSITFCGALLSRENEESFTWLFKRFLEAMGGKEPKYIITDQDPGIIASVANIFKTARHRFCMWHIMNKVPVKYGSNAKDFPDFLRNLNAIVLDGEREADEFDRRWAEILADYGVGPERDWFHEVFKIRRQWVMAHYKDLIIGSVLRTTQRSESENSFFKKFENILGTLVEFWKRFESAIEQQRHTQKNLDNDNRHSSPKLLTQLPTELHGSRVYTHELFEDFHQEVISSTSGLSARGFSEENGVEITNLKDALCGKVFDIQYNPGTYQVTCTCIKFERCGMLCRHILSIMSSNGVETIPDAYVARRWCKDAV</sequence>
<dbReference type="EMBL" id="JBDFQZ010000001">
    <property type="protein sequence ID" value="KAK9755611.1"/>
    <property type="molecule type" value="Genomic_DNA"/>
</dbReference>
<keyword evidence="3" id="KW-0862">Zinc</keyword>
<gene>
    <name evidence="6" type="ORF">RND81_01G037800</name>
</gene>
<reference evidence="6" key="1">
    <citation type="submission" date="2024-03" db="EMBL/GenBank/DDBJ databases">
        <title>WGS assembly of Saponaria officinalis var. Norfolk2.</title>
        <authorList>
            <person name="Jenkins J."/>
            <person name="Shu S."/>
            <person name="Grimwood J."/>
            <person name="Barry K."/>
            <person name="Goodstein D."/>
            <person name="Schmutz J."/>
            <person name="Leebens-Mack J."/>
            <person name="Osbourn A."/>
        </authorList>
    </citation>
    <scope>NUCLEOTIDE SEQUENCE [LARGE SCALE GENOMIC DNA]</scope>
    <source>
        <strain evidence="6">JIC</strain>
    </source>
</reference>
<dbReference type="PANTHER" id="PTHR47718:SF18">
    <property type="entry name" value="PROTEIN FAR1-RELATED SEQUENCE 5-LIKE"/>
    <property type="match status" value="1"/>
</dbReference>
<dbReference type="PROSITE" id="PS50966">
    <property type="entry name" value="ZF_SWIM"/>
    <property type="match status" value="1"/>
</dbReference>
<evidence type="ECO:0000259" key="5">
    <source>
        <dbReference type="PROSITE" id="PS50966"/>
    </source>
</evidence>
<dbReference type="GO" id="GO:0008270">
    <property type="term" value="F:zinc ion binding"/>
    <property type="evidence" value="ECO:0007669"/>
    <property type="project" value="UniProtKB-KW"/>
</dbReference>
<protein>
    <recommendedName>
        <fullName evidence="5">SWIM-type domain-containing protein</fullName>
    </recommendedName>
</protein>
<dbReference type="InterPro" id="IPR007527">
    <property type="entry name" value="Znf_SWIM"/>
</dbReference>
<feature type="domain" description="SWIM-type" evidence="5">
    <location>
        <begin position="366"/>
        <end position="404"/>
    </location>
</feature>
<dbReference type="SMART" id="SM00575">
    <property type="entry name" value="ZnF_PMZ"/>
    <property type="match status" value="1"/>
</dbReference>
<evidence type="ECO:0000313" key="6">
    <source>
        <dbReference type="EMBL" id="KAK9755611.1"/>
    </source>
</evidence>
<comment type="caution">
    <text evidence="6">The sequence shown here is derived from an EMBL/GenBank/DDBJ whole genome shotgun (WGS) entry which is preliminary data.</text>
</comment>
<proteinExistence type="predicted"/>
<keyword evidence="1" id="KW-0479">Metal-binding</keyword>
<dbReference type="Pfam" id="PF10551">
    <property type="entry name" value="MULE"/>
    <property type="match status" value="1"/>
</dbReference>
<accession>A0AAW1N5W6</accession>